<keyword evidence="6" id="KW-0342">GTP-binding</keyword>
<gene>
    <name evidence="10" type="ORF">GCM10009846_19830</name>
</gene>
<sequence length="284" mass="28756">MTRLEAWSVDGIGEIAAGDDLAAIVGDAIAPHDPSDGDVVVVTSKVVSKAEGRMRLAADREQAITDETVRVVASRTHPGGVTRIVQDRNGFVMAAAGVDASNTPDGTILLLPVDADASALAIATALRARFGVALGVVVTDTFGRPWRAGQTDVAIGAAGIRVIEPLAGSVDTHGRPLVVSAAAIADEIASTAELVAGKTSGRPVTIVRGLARHVRGLDEPGARRLVRDAESDMFRLGSAEAHAEGFAAGLAAGRAESTADGAIRTAPGTESPQGPVADSAAQGV</sequence>
<dbReference type="PANTHER" id="PTHR47917">
    <property type="match status" value="1"/>
</dbReference>
<evidence type="ECO:0000313" key="11">
    <source>
        <dbReference type="Proteomes" id="UP001501599"/>
    </source>
</evidence>
<proteinExistence type="predicted"/>
<keyword evidence="2" id="KW-0479">Metal-binding</keyword>
<evidence type="ECO:0000256" key="8">
    <source>
        <dbReference type="SAM" id="MobiDB-lite"/>
    </source>
</evidence>
<keyword evidence="5" id="KW-0630">Potassium</keyword>
<dbReference type="InterPro" id="IPR002847">
    <property type="entry name" value="F420-0_gamma-glut_ligase-dom"/>
</dbReference>
<evidence type="ECO:0000256" key="7">
    <source>
        <dbReference type="ARBA" id="ARBA00023211"/>
    </source>
</evidence>
<evidence type="ECO:0000256" key="2">
    <source>
        <dbReference type="ARBA" id="ARBA00022723"/>
    </source>
</evidence>
<evidence type="ECO:0000256" key="1">
    <source>
        <dbReference type="ARBA" id="ARBA00022598"/>
    </source>
</evidence>
<dbReference type="SUPFAM" id="SSF144010">
    <property type="entry name" value="CofE-like"/>
    <property type="match status" value="1"/>
</dbReference>
<dbReference type="InterPro" id="IPR008225">
    <property type="entry name" value="F420-0_g-glutamyl_ligase"/>
</dbReference>
<dbReference type="Pfam" id="PF01996">
    <property type="entry name" value="F420_ligase"/>
    <property type="match status" value="1"/>
</dbReference>
<dbReference type="RefSeq" id="WP_344343132.1">
    <property type="nucleotide sequence ID" value="NZ_BAAAQT010000006.1"/>
</dbReference>
<name>A0ABN3ASM6_9MICO</name>
<dbReference type="Gene3D" id="3.90.1660.10">
    <property type="entry name" value="CofE-like domain"/>
    <property type="match status" value="1"/>
</dbReference>
<keyword evidence="1" id="KW-0436">Ligase</keyword>
<evidence type="ECO:0000256" key="5">
    <source>
        <dbReference type="ARBA" id="ARBA00022958"/>
    </source>
</evidence>
<accession>A0ABN3ASM6</accession>
<evidence type="ECO:0000313" key="10">
    <source>
        <dbReference type="EMBL" id="GAA2174323.1"/>
    </source>
</evidence>
<reference evidence="10 11" key="1">
    <citation type="journal article" date="2019" name="Int. J. Syst. Evol. Microbiol.">
        <title>The Global Catalogue of Microorganisms (GCM) 10K type strain sequencing project: providing services to taxonomists for standard genome sequencing and annotation.</title>
        <authorList>
            <consortium name="The Broad Institute Genomics Platform"/>
            <consortium name="The Broad Institute Genome Sequencing Center for Infectious Disease"/>
            <person name="Wu L."/>
            <person name="Ma J."/>
        </authorList>
    </citation>
    <scope>NUCLEOTIDE SEQUENCE [LARGE SCALE GENOMIC DNA]</scope>
    <source>
        <strain evidence="10 11">JCM 16026</strain>
    </source>
</reference>
<evidence type="ECO:0000256" key="3">
    <source>
        <dbReference type="ARBA" id="ARBA00022741"/>
    </source>
</evidence>
<organism evidence="10 11">
    <name type="scientific">Agrococcus versicolor</name>
    <dbReference type="NCBI Taxonomy" id="501482"/>
    <lineage>
        <taxon>Bacteria</taxon>
        <taxon>Bacillati</taxon>
        <taxon>Actinomycetota</taxon>
        <taxon>Actinomycetes</taxon>
        <taxon>Micrococcales</taxon>
        <taxon>Microbacteriaceae</taxon>
        <taxon>Agrococcus</taxon>
    </lineage>
</organism>
<evidence type="ECO:0000256" key="6">
    <source>
        <dbReference type="ARBA" id="ARBA00023134"/>
    </source>
</evidence>
<evidence type="ECO:0000256" key="4">
    <source>
        <dbReference type="ARBA" id="ARBA00022842"/>
    </source>
</evidence>
<comment type="caution">
    <text evidence="10">The sequence shown here is derived from an EMBL/GenBank/DDBJ whole genome shotgun (WGS) entry which is preliminary data.</text>
</comment>
<keyword evidence="4" id="KW-0460">Magnesium</keyword>
<feature type="region of interest" description="Disordered" evidence="8">
    <location>
        <begin position="262"/>
        <end position="284"/>
    </location>
</feature>
<dbReference type="PANTHER" id="PTHR47917:SF1">
    <property type="entry name" value="COENZYME F420:L-GLUTAMATE LIGASE"/>
    <property type="match status" value="1"/>
</dbReference>
<keyword evidence="3" id="KW-0547">Nucleotide-binding</keyword>
<dbReference type="NCBIfam" id="TIGR01916">
    <property type="entry name" value="F420_cofE"/>
    <property type="match status" value="1"/>
</dbReference>
<dbReference type="Gene3D" id="3.30.1330.100">
    <property type="entry name" value="CofE-like"/>
    <property type="match status" value="2"/>
</dbReference>
<protein>
    <recommendedName>
        <fullName evidence="9">Coenzyme F420:L-glutamate ligase-like domain-containing protein</fullName>
    </recommendedName>
</protein>
<feature type="domain" description="Coenzyme F420:L-glutamate ligase-like" evidence="9">
    <location>
        <begin position="12"/>
        <end position="209"/>
    </location>
</feature>
<keyword evidence="11" id="KW-1185">Reference proteome</keyword>
<dbReference type="EMBL" id="BAAAQT010000006">
    <property type="protein sequence ID" value="GAA2174323.1"/>
    <property type="molecule type" value="Genomic_DNA"/>
</dbReference>
<keyword evidence="7" id="KW-0464">Manganese</keyword>
<evidence type="ECO:0000259" key="9">
    <source>
        <dbReference type="Pfam" id="PF01996"/>
    </source>
</evidence>
<dbReference type="Proteomes" id="UP001501599">
    <property type="component" value="Unassembled WGS sequence"/>
</dbReference>